<evidence type="ECO:0000256" key="3">
    <source>
        <dbReference type="PROSITE-ProRule" id="PRU00339"/>
    </source>
</evidence>
<gene>
    <name evidence="4" type="ORF">N332_08526</name>
</gene>
<dbReference type="Pfam" id="PF13181">
    <property type="entry name" value="TPR_8"/>
    <property type="match status" value="2"/>
</dbReference>
<dbReference type="Proteomes" id="UP000053369">
    <property type="component" value="Unassembled WGS sequence"/>
</dbReference>
<organism evidence="4 5">
    <name type="scientific">Mesitornis unicolor</name>
    <name type="common">brown roatelo</name>
    <dbReference type="NCBI Taxonomy" id="54374"/>
    <lineage>
        <taxon>Eukaryota</taxon>
        <taxon>Metazoa</taxon>
        <taxon>Chordata</taxon>
        <taxon>Craniata</taxon>
        <taxon>Vertebrata</taxon>
        <taxon>Euteleostomi</taxon>
        <taxon>Archelosauria</taxon>
        <taxon>Archosauria</taxon>
        <taxon>Dinosauria</taxon>
        <taxon>Saurischia</taxon>
        <taxon>Theropoda</taxon>
        <taxon>Coelurosauria</taxon>
        <taxon>Aves</taxon>
        <taxon>Neognathae</taxon>
        <taxon>Neoaves</taxon>
        <taxon>Columbimorphae</taxon>
        <taxon>Mesitornithiformes</taxon>
        <taxon>Mesitornithidae</taxon>
        <taxon>Mesitornis</taxon>
    </lineage>
</organism>
<keyword evidence="1" id="KW-0677">Repeat</keyword>
<evidence type="ECO:0000256" key="1">
    <source>
        <dbReference type="ARBA" id="ARBA00022737"/>
    </source>
</evidence>
<keyword evidence="5" id="KW-1185">Reference proteome</keyword>
<dbReference type="InterPro" id="IPR019734">
    <property type="entry name" value="TPR_rpt"/>
</dbReference>
<dbReference type="EMBL" id="KK804744">
    <property type="protein sequence ID" value="KFQ31295.1"/>
    <property type="molecule type" value="Genomic_DNA"/>
</dbReference>
<accession>A0A091QUQ2</accession>
<feature type="repeat" description="TPR" evidence="3">
    <location>
        <begin position="101"/>
        <end position="134"/>
    </location>
</feature>
<feature type="repeat" description="TPR" evidence="3">
    <location>
        <begin position="460"/>
        <end position="493"/>
    </location>
</feature>
<proteinExistence type="predicted"/>
<feature type="non-terminal residue" evidence="4">
    <location>
        <position position="598"/>
    </location>
</feature>
<feature type="repeat" description="TPR" evidence="3">
    <location>
        <begin position="426"/>
        <end position="459"/>
    </location>
</feature>
<evidence type="ECO:0000313" key="4">
    <source>
        <dbReference type="EMBL" id="KFQ31295.1"/>
    </source>
</evidence>
<dbReference type="InterPro" id="IPR011990">
    <property type="entry name" value="TPR-like_helical_dom_sf"/>
</dbReference>
<sequence>EMKKYELASLCIHQLAEMDEESFTPQPVQQELIQSFCQDYNKAIECLREATATQLEPSMFVILGKIQMKAKKPKDAIRSFKNTVKLLLTSAKSLPKRYENAEMYYLTGLCYMEENNLLRAHDAFSMVIRLHSRYPDAFYQRGLCRMQLRQAKSIRDLSQAIALCPSHFQAYMCRAAYYGSKGSYPKAILNCNEAIKILPNSVQAYFYRGTLKYQNKAFNAAIEDFSKSIDLNKMCILAYYNRAVCYHQIKDFRKVWYYFFFQHHVGTQLFLLASNLLMTIKRSMLRALNTVYFSPSNITIFIFRINEFEEAVRSFDQVLKLDPISVDACVGQGNSYMESGHAAGCKQAQKDFSRAMNPMYIKARICLGYNLLGKLRRAWNIFTVAICIDPKCHAAYYGLASVCLQMGETFAAFQDTSPALKLTTTAPLLTNRGVINQLMGHIPCAMKDYQQAISVDPNYTLAYFNAANIYFHNRQFSQAYCYYSKVLQLDPINESAVINRANTNKLLNNIEEAKEDFEKAISLCPFSAPVYFNRAYYYPGLKQYELAEKDISTALSIQPNDAFLCKFRADIRAKLGFNKEAVEDYKQAISIQVQIDFM</sequence>
<reference evidence="4 5" key="1">
    <citation type="submission" date="2014-04" db="EMBL/GenBank/DDBJ databases">
        <title>Genome evolution of avian class.</title>
        <authorList>
            <person name="Zhang G."/>
            <person name="Li C."/>
        </authorList>
    </citation>
    <scope>NUCLEOTIDE SEQUENCE [LARGE SCALE GENOMIC DNA]</scope>
    <source>
        <strain evidence="4">BGI_N332</strain>
    </source>
</reference>
<feature type="repeat" description="TPR" evidence="3">
    <location>
        <begin position="202"/>
        <end position="235"/>
    </location>
</feature>
<dbReference type="SUPFAM" id="SSF48452">
    <property type="entry name" value="TPR-like"/>
    <property type="match status" value="3"/>
</dbReference>
<feature type="repeat" description="TPR" evidence="3">
    <location>
        <begin position="292"/>
        <end position="325"/>
    </location>
</feature>
<name>A0A091QUQ2_9AVES</name>
<dbReference type="Pfam" id="PF13431">
    <property type="entry name" value="TPR_17"/>
    <property type="match status" value="1"/>
</dbReference>
<feature type="non-terminal residue" evidence="4">
    <location>
        <position position="1"/>
    </location>
</feature>
<dbReference type="AlphaFoldDB" id="A0A091QUQ2"/>
<dbReference type="Gene3D" id="1.25.40.10">
    <property type="entry name" value="Tetratricopeptide repeat domain"/>
    <property type="match status" value="7"/>
</dbReference>
<dbReference type="PROSITE" id="PS50005">
    <property type="entry name" value="TPR"/>
    <property type="match status" value="6"/>
</dbReference>
<keyword evidence="2 3" id="KW-0802">TPR repeat</keyword>
<feature type="repeat" description="TPR" evidence="3">
    <location>
        <begin position="528"/>
        <end position="561"/>
    </location>
</feature>
<protein>
    <submittedName>
        <fullName evidence="4">Tetratricopeptide repeat protein 6</fullName>
    </submittedName>
</protein>
<dbReference type="SMART" id="SM00028">
    <property type="entry name" value="TPR"/>
    <property type="match status" value="11"/>
</dbReference>
<evidence type="ECO:0000256" key="2">
    <source>
        <dbReference type="ARBA" id="ARBA00022803"/>
    </source>
</evidence>
<dbReference type="InterPro" id="IPR050498">
    <property type="entry name" value="Ycf3"/>
</dbReference>
<dbReference type="PANTHER" id="PTHR44858">
    <property type="entry name" value="TETRATRICOPEPTIDE REPEAT PROTEIN 6"/>
    <property type="match status" value="1"/>
</dbReference>
<dbReference type="PANTHER" id="PTHR44858:SF1">
    <property type="entry name" value="UDP-N-ACETYLGLUCOSAMINE--PEPTIDE N-ACETYLGLUCOSAMINYLTRANSFERASE SPINDLY-RELATED"/>
    <property type="match status" value="1"/>
</dbReference>
<evidence type="ECO:0000313" key="5">
    <source>
        <dbReference type="Proteomes" id="UP000053369"/>
    </source>
</evidence>